<dbReference type="Gene3D" id="3.40.50.300">
    <property type="entry name" value="P-loop containing nucleotide triphosphate hydrolases"/>
    <property type="match status" value="1"/>
</dbReference>
<keyword evidence="2" id="KW-0813">Transport</keyword>
<dbReference type="InterPro" id="IPR017871">
    <property type="entry name" value="ABC_transporter-like_CS"/>
</dbReference>
<evidence type="ECO:0000259" key="6">
    <source>
        <dbReference type="PROSITE" id="PS50893"/>
    </source>
</evidence>
<evidence type="ECO:0000313" key="7">
    <source>
        <dbReference type="EMBL" id="PYI68805.1"/>
    </source>
</evidence>
<evidence type="ECO:0000256" key="1">
    <source>
        <dbReference type="ARBA" id="ARBA00005417"/>
    </source>
</evidence>
<feature type="domain" description="ABC transporter" evidence="6">
    <location>
        <begin position="43"/>
        <end position="263"/>
    </location>
</feature>
<organism evidence="7 8">
    <name type="scientific">Arthrobacter livingstonensis</name>
    <dbReference type="NCBI Taxonomy" id="670078"/>
    <lineage>
        <taxon>Bacteria</taxon>
        <taxon>Bacillati</taxon>
        <taxon>Actinomycetota</taxon>
        <taxon>Actinomycetes</taxon>
        <taxon>Micrococcales</taxon>
        <taxon>Micrococcaceae</taxon>
        <taxon>Arthrobacter</taxon>
    </lineage>
</organism>
<dbReference type="PROSITE" id="PS50893">
    <property type="entry name" value="ABC_TRANSPORTER_2"/>
    <property type="match status" value="1"/>
</dbReference>
<comment type="caution">
    <text evidence="7">The sequence shown here is derived from an EMBL/GenBank/DDBJ whole genome shotgun (WGS) entry which is preliminary data.</text>
</comment>
<proteinExistence type="inferred from homology"/>
<dbReference type="PANTHER" id="PTHR46743:SF2">
    <property type="entry name" value="TEICHOIC ACIDS EXPORT ATP-BINDING PROTEIN TAGH"/>
    <property type="match status" value="1"/>
</dbReference>
<name>A0A2V5LB10_9MICC</name>
<protein>
    <submittedName>
        <fullName evidence="7">Polysaccharide/polyol phosphate ABC transporter ATP-binding protein</fullName>
    </submittedName>
</protein>
<keyword evidence="3" id="KW-0547">Nucleotide-binding</keyword>
<dbReference type="SMART" id="SM00382">
    <property type="entry name" value="AAA"/>
    <property type="match status" value="1"/>
</dbReference>
<comment type="similarity">
    <text evidence="1">Belongs to the ABC transporter superfamily.</text>
</comment>
<dbReference type="SUPFAM" id="SSF52540">
    <property type="entry name" value="P-loop containing nucleoside triphosphate hydrolases"/>
    <property type="match status" value="1"/>
</dbReference>
<evidence type="ECO:0000256" key="5">
    <source>
        <dbReference type="SAM" id="MobiDB-lite"/>
    </source>
</evidence>
<dbReference type="PROSITE" id="PS00211">
    <property type="entry name" value="ABC_TRANSPORTER_1"/>
    <property type="match status" value="1"/>
</dbReference>
<evidence type="ECO:0000313" key="8">
    <source>
        <dbReference type="Proteomes" id="UP000247832"/>
    </source>
</evidence>
<keyword evidence="8" id="KW-1185">Reference proteome</keyword>
<dbReference type="Proteomes" id="UP000247832">
    <property type="component" value="Unassembled WGS sequence"/>
</dbReference>
<evidence type="ECO:0000256" key="3">
    <source>
        <dbReference type="ARBA" id="ARBA00022741"/>
    </source>
</evidence>
<dbReference type="Pfam" id="PF00005">
    <property type="entry name" value="ABC_tran"/>
    <property type="match status" value="1"/>
</dbReference>
<dbReference type="GO" id="GO:0005524">
    <property type="term" value="F:ATP binding"/>
    <property type="evidence" value="ECO:0007669"/>
    <property type="project" value="UniProtKB-KW"/>
</dbReference>
<feature type="compositionally biased region" description="Basic and acidic residues" evidence="5">
    <location>
        <begin position="30"/>
        <end position="39"/>
    </location>
</feature>
<evidence type="ECO:0000256" key="2">
    <source>
        <dbReference type="ARBA" id="ARBA00022448"/>
    </source>
</evidence>
<dbReference type="InterPro" id="IPR050683">
    <property type="entry name" value="Bact_Polysacc_Export_ATP-bd"/>
</dbReference>
<dbReference type="InterPro" id="IPR003439">
    <property type="entry name" value="ABC_transporter-like_ATP-bd"/>
</dbReference>
<dbReference type="GO" id="GO:0016887">
    <property type="term" value="F:ATP hydrolysis activity"/>
    <property type="evidence" value="ECO:0007669"/>
    <property type="project" value="InterPro"/>
</dbReference>
<dbReference type="InterPro" id="IPR027417">
    <property type="entry name" value="P-loop_NTPase"/>
</dbReference>
<gene>
    <name evidence="7" type="ORF">CVV68_05850</name>
</gene>
<dbReference type="PANTHER" id="PTHR46743">
    <property type="entry name" value="TEICHOIC ACIDS EXPORT ATP-BINDING PROTEIN TAGH"/>
    <property type="match status" value="1"/>
</dbReference>
<accession>A0A2V5LB10</accession>
<dbReference type="AlphaFoldDB" id="A0A2V5LB10"/>
<dbReference type="InterPro" id="IPR015860">
    <property type="entry name" value="ABC_transpr_TagH-like"/>
</dbReference>
<dbReference type="GO" id="GO:0140359">
    <property type="term" value="F:ABC-type transporter activity"/>
    <property type="evidence" value="ECO:0007669"/>
    <property type="project" value="InterPro"/>
</dbReference>
<reference evidence="7 8" key="1">
    <citation type="submission" date="2018-05" db="EMBL/GenBank/DDBJ databases">
        <title>Genetic diversity of glacier-inhabiting Cryobacterium bacteria in China and description of Cryobacterium mengkeensis sp. nov. and Arthrobacter glacialis sp. nov.</title>
        <authorList>
            <person name="Liu Q."/>
            <person name="Xin Y.-H."/>
        </authorList>
    </citation>
    <scope>NUCLEOTIDE SEQUENCE [LARGE SCALE GENOMIC DNA]</scope>
    <source>
        <strain evidence="7 8">LI2</strain>
    </source>
</reference>
<dbReference type="EMBL" id="QJVD01000004">
    <property type="protein sequence ID" value="PYI68805.1"/>
    <property type="molecule type" value="Genomic_DNA"/>
</dbReference>
<sequence>MDVSSDLNFVECSPAVVIDKVSMTYRTTSRRHDSLEQKRSKSSRFRRLQRQTTSVRVPALKNISLVVGHGESVGVIGRNGSGKSTLLKIVCGQIPPTAGVVYASATPVMLGVNAALLPALSGDENIILGCLAMGMSHAEIDRKYDSIVDLSGLESAIHMPMKSYSSGMASRLRFSIAASIDPEILIIDEALNTGDAQFKDRTLNRMHELLDQASTVFLVSHSLSTVTQLCNRVVWLDDGELLFDGDPLDAVKAYRLFTQKFAAGDRIGAMKLRRRLIHDLEVADVLNRNDKRKSRALL</sequence>
<dbReference type="InterPro" id="IPR003593">
    <property type="entry name" value="AAA+_ATPase"/>
</dbReference>
<dbReference type="OrthoDB" id="9778870at2"/>
<evidence type="ECO:0000256" key="4">
    <source>
        <dbReference type="ARBA" id="ARBA00022840"/>
    </source>
</evidence>
<keyword evidence="4 7" id="KW-0067">ATP-binding</keyword>
<dbReference type="CDD" id="cd03220">
    <property type="entry name" value="ABC_KpsT_Wzt"/>
    <property type="match status" value="1"/>
</dbReference>
<feature type="region of interest" description="Disordered" evidence="5">
    <location>
        <begin position="29"/>
        <end position="48"/>
    </location>
</feature>
<dbReference type="GO" id="GO:0016020">
    <property type="term" value="C:membrane"/>
    <property type="evidence" value="ECO:0007669"/>
    <property type="project" value="InterPro"/>
</dbReference>